<dbReference type="AlphaFoldDB" id="A0A6M0SCC9"/>
<accession>A0A6M0SCC9</accession>
<name>A0A6M0SCC9_9CYAN</name>
<organism evidence="1 2">
    <name type="scientific">Adonisia turfae CCMR0082</name>
    <dbReference type="NCBI Taxonomy" id="2304604"/>
    <lineage>
        <taxon>Bacteria</taxon>
        <taxon>Bacillati</taxon>
        <taxon>Cyanobacteriota</taxon>
        <taxon>Adonisia</taxon>
        <taxon>Adonisia turfae</taxon>
    </lineage>
</organism>
<protein>
    <submittedName>
        <fullName evidence="1">Uncharacterized protein</fullName>
    </submittedName>
</protein>
<comment type="caution">
    <text evidence="1">The sequence shown here is derived from an EMBL/GenBank/DDBJ whole genome shotgun (WGS) entry which is preliminary data.</text>
</comment>
<sequence length="150" mass="17144">MDAEQRQDILSEIRSMHYGSSMSMPAWDVAELFPPPPKPTLFEVVVDISRSLHEKRDEFVSSLPPEDGPQNCLEVLQEELGDEYRVTKYRGNYVRIDRLLAKCPKCKGLGFFLSHPKVFVTPDITSEVPIESCYEVSRQTCDHTPLNNND</sequence>
<evidence type="ECO:0000313" key="1">
    <source>
        <dbReference type="EMBL" id="NEZ65641.1"/>
    </source>
</evidence>
<evidence type="ECO:0000313" key="2">
    <source>
        <dbReference type="Proteomes" id="UP000473574"/>
    </source>
</evidence>
<proteinExistence type="predicted"/>
<dbReference type="Proteomes" id="UP000473574">
    <property type="component" value="Unassembled WGS sequence"/>
</dbReference>
<dbReference type="RefSeq" id="WP_163666890.1">
    <property type="nucleotide sequence ID" value="NZ_QZCE01000002.1"/>
</dbReference>
<reference evidence="1 2" key="1">
    <citation type="journal article" date="2020" name="Microb. Ecol.">
        <title>Ecogenomics of the Marine Benthic Filamentous Cyanobacterium Adonisia.</title>
        <authorList>
            <person name="Walter J.M."/>
            <person name="Coutinho F.H."/>
            <person name="Leomil L."/>
            <person name="Hargreaves P.I."/>
            <person name="Campeao M.E."/>
            <person name="Vieira V.V."/>
            <person name="Silva B.S."/>
            <person name="Fistarol G.O."/>
            <person name="Salomon P.S."/>
            <person name="Sawabe T."/>
            <person name="Mino S."/>
            <person name="Hosokawa M."/>
            <person name="Miyashita H."/>
            <person name="Maruyama F."/>
            <person name="van Verk M.C."/>
            <person name="Dutilh B.E."/>
            <person name="Thompson C.C."/>
            <person name="Thompson F.L."/>
        </authorList>
    </citation>
    <scope>NUCLEOTIDE SEQUENCE [LARGE SCALE GENOMIC DNA]</scope>
    <source>
        <strain evidence="1 2">CCMR0082</strain>
    </source>
</reference>
<dbReference type="EMBL" id="QZCE01000002">
    <property type="protein sequence ID" value="NEZ65641.1"/>
    <property type="molecule type" value="Genomic_DNA"/>
</dbReference>
<gene>
    <name evidence="1" type="ORF">D0962_23270</name>
</gene>